<dbReference type="InterPro" id="IPR011009">
    <property type="entry name" value="Kinase-like_dom_sf"/>
</dbReference>
<accession>A0ABT0I885</accession>
<proteinExistence type="predicted"/>
<dbReference type="RefSeq" id="WP_248632748.1">
    <property type="nucleotide sequence ID" value="NZ_JALPTH010000006.1"/>
</dbReference>
<sequence length="335" mass="36958">MDSVKTATVDRTGYPDAVTPWEDPDWRAAALDWITTSLAAHGLRTPGPDRIRLRPWSVLLRLPVQDSAVRWFKANPPGSRFEGPLTAALARRVPGHVLTPLALDADRGWSLLPPGGDLFRDVLARGPVPLAAWERLLHQYAETQHALVPYADSLLTLGVPSARTLELPALFDRLVADNPALLPEGRRRLRALRPQLLDWSEELAAVGVPDTLDHTDLHDGQLFHRATPGAPPHFTFFDWGDAAVSHPFGCLLVPLRRAAELHGPAALPRLRDAYLEPWTSPHLPAPSLRRAATLAWRLAPLHRAHSYGRFFPAEAATGAPDAARWLLRLADEPEV</sequence>
<keyword evidence="2" id="KW-1185">Reference proteome</keyword>
<reference evidence="1 2" key="1">
    <citation type="submission" date="2022-04" db="EMBL/GenBank/DDBJ databases">
        <title>Streptomyces sp. nov. LCR6-01 isolated from Lichen of Dirinaria sp.</title>
        <authorList>
            <person name="Kanchanasin P."/>
            <person name="Tanasupawat S."/>
            <person name="Phongsopitanun W."/>
        </authorList>
    </citation>
    <scope>NUCLEOTIDE SEQUENCE [LARGE SCALE GENOMIC DNA]</scope>
    <source>
        <strain evidence="1 2">LCR6-01</strain>
    </source>
</reference>
<dbReference type="Proteomes" id="UP001522868">
    <property type="component" value="Unassembled WGS sequence"/>
</dbReference>
<gene>
    <name evidence="1" type="ORF">M1O15_09035</name>
</gene>
<dbReference type="EMBL" id="JALPTH010000006">
    <property type="protein sequence ID" value="MCK8677533.1"/>
    <property type="molecule type" value="Genomic_DNA"/>
</dbReference>
<name>A0ABT0I885_9ACTN</name>
<evidence type="ECO:0000313" key="1">
    <source>
        <dbReference type="EMBL" id="MCK8677533.1"/>
    </source>
</evidence>
<dbReference type="SUPFAM" id="SSF56112">
    <property type="entry name" value="Protein kinase-like (PK-like)"/>
    <property type="match status" value="1"/>
</dbReference>
<protein>
    <submittedName>
        <fullName evidence="1">Aminoglycoside phosphotransferase family protein</fullName>
    </submittedName>
</protein>
<organism evidence="1 2">
    <name type="scientific">Streptomyces lichenis</name>
    <dbReference type="NCBI Taxonomy" id="2306967"/>
    <lineage>
        <taxon>Bacteria</taxon>
        <taxon>Bacillati</taxon>
        <taxon>Actinomycetota</taxon>
        <taxon>Actinomycetes</taxon>
        <taxon>Kitasatosporales</taxon>
        <taxon>Streptomycetaceae</taxon>
        <taxon>Streptomyces</taxon>
    </lineage>
</organism>
<comment type="caution">
    <text evidence="1">The sequence shown here is derived from an EMBL/GenBank/DDBJ whole genome shotgun (WGS) entry which is preliminary data.</text>
</comment>
<evidence type="ECO:0000313" key="2">
    <source>
        <dbReference type="Proteomes" id="UP001522868"/>
    </source>
</evidence>